<reference evidence="1 4" key="2">
    <citation type="submission" date="2019-07" db="EMBL/GenBank/DDBJ databases">
        <title>Whole genome shotgun sequence of Alkalibacterium putridalgicola NBRC 103243.</title>
        <authorList>
            <person name="Hosoyama A."/>
            <person name="Uohara A."/>
            <person name="Ohji S."/>
            <person name="Ichikawa N."/>
        </authorList>
    </citation>
    <scope>NUCLEOTIDE SEQUENCE [LARGE SCALE GENOMIC DNA]</scope>
    <source>
        <strain evidence="1 4">NBRC 103243</strain>
    </source>
</reference>
<name>A0A1H7X4S1_9LACT</name>
<evidence type="ECO:0000313" key="4">
    <source>
        <dbReference type="Proteomes" id="UP000321425"/>
    </source>
</evidence>
<accession>A0A1H7X4S1</accession>
<evidence type="ECO:0000313" key="3">
    <source>
        <dbReference type="Proteomes" id="UP000198548"/>
    </source>
</evidence>
<proteinExistence type="predicted"/>
<gene>
    <name evidence="1" type="ORF">APU01nite_22630</name>
    <name evidence="2" type="ORF">SAMN04488100_14411</name>
</gene>
<evidence type="ECO:0000313" key="1">
    <source>
        <dbReference type="EMBL" id="GEK90224.1"/>
    </source>
</evidence>
<dbReference type="EMBL" id="BJUX01000039">
    <property type="protein sequence ID" value="GEK90224.1"/>
    <property type="molecule type" value="Genomic_DNA"/>
</dbReference>
<sequence>MRRIMLRALMITISFSFLLTSVSFESISDSNFDIVPNNGGKLPPLPSPGVSFSLI</sequence>
<reference evidence="2 3" key="1">
    <citation type="submission" date="2016-10" db="EMBL/GenBank/DDBJ databases">
        <authorList>
            <person name="de Groot N.N."/>
        </authorList>
    </citation>
    <scope>NUCLEOTIDE SEQUENCE [LARGE SCALE GENOMIC DNA]</scope>
    <source>
        <strain evidence="2 3">DSM 19182</strain>
    </source>
</reference>
<protein>
    <submittedName>
        <fullName evidence="2">Uncharacterized protein</fullName>
    </submittedName>
</protein>
<dbReference type="Proteomes" id="UP000198548">
    <property type="component" value="Unassembled WGS sequence"/>
</dbReference>
<organism evidence="2 3">
    <name type="scientific">Alkalibacterium putridalgicola</name>
    <dbReference type="NCBI Taxonomy" id="426703"/>
    <lineage>
        <taxon>Bacteria</taxon>
        <taxon>Bacillati</taxon>
        <taxon>Bacillota</taxon>
        <taxon>Bacilli</taxon>
        <taxon>Lactobacillales</taxon>
        <taxon>Carnobacteriaceae</taxon>
        <taxon>Alkalibacterium</taxon>
    </lineage>
</organism>
<dbReference type="Proteomes" id="UP000321425">
    <property type="component" value="Unassembled WGS sequence"/>
</dbReference>
<evidence type="ECO:0000313" key="2">
    <source>
        <dbReference type="EMBL" id="SEM28108.1"/>
    </source>
</evidence>
<dbReference type="EMBL" id="FOBL01000044">
    <property type="protein sequence ID" value="SEM28108.1"/>
    <property type="molecule type" value="Genomic_DNA"/>
</dbReference>
<keyword evidence="4" id="KW-1185">Reference proteome</keyword>
<dbReference type="AlphaFoldDB" id="A0A1H7X4S1"/>